<evidence type="ECO:0000313" key="3">
    <source>
        <dbReference type="EMBL" id="SDO33559.1"/>
    </source>
</evidence>
<organism evidence="3 5">
    <name type="scientific">Prevotella communis</name>
    <dbReference type="NCBI Taxonomy" id="2913614"/>
    <lineage>
        <taxon>Bacteria</taxon>
        <taxon>Pseudomonadati</taxon>
        <taxon>Bacteroidota</taxon>
        <taxon>Bacteroidia</taxon>
        <taxon>Bacteroidales</taxon>
        <taxon>Prevotellaceae</taxon>
        <taxon>Prevotella</taxon>
    </lineage>
</organism>
<gene>
    <name evidence="3" type="ORF">SAMN04487900_11649</name>
    <name evidence="2" type="ORF">SAMN04487901_11946</name>
</gene>
<dbReference type="Proteomes" id="UP000199134">
    <property type="component" value="Unassembled WGS sequence"/>
</dbReference>
<name>A0A1H0IQ10_9BACT</name>
<feature type="transmembrane region" description="Helical" evidence="1">
    <location>
        <begin position="21"/>
        <end position="43"/>
    </location>
</feature>
<accession>A0A1H0IQ10</accession>
<dbReference type="Proteomes" id="UP000198779">
    <property type="component" value="Unassembled WGS sequence"/>
</dbReference>
<keyword evidence="1" id="KW-0472">Membrane</keyword>
<proteinExistence type="predicted"/>
<protein>
    <submittedName>
        <fullName evidence="3">Uncharacterized protein</fullName>
    </submittedName>
</protein>
<reference evidence="3 4" key="1">
    <citation type="submission" date="2016-10" db="EMBL/GenBank/DDBJ databases">
        <authorList>
            <person name="Varghese N."/>
            <person name="Submissions S."/>
        </authorList>
    </citation>
    <scope>NUCLEOTIDE SEQUENCE</scope>
    <source>
        <strain evidence="3">BP1-145</strain>
        <strain evidence="4">BP1-148</strain>
    </source>
</reference>
<dbReference type="EMBL" id="FNIW01000016">
    <property type="protein sequence ID" value="SDO33559.1"/>
    <property type="molecule type" value="Genomic_DNA"/>
</dbReference>
<reference evidence="2 5" key="2">
    <citation type="submission" date="2016-10" db="EMBL/GenBank/DDBJ databases">
        <authorList>
            <person name="de Groot N.N."/>
        </authorList>
    </citation>
    <scope>NUCLEOTIDE SEQUENCE [LARGE SCALE GENOMIC DNA]</scope>
    <source>
        <strain evidence="5">BP1-145</strain>
        <strain evidence="2">BP1-148</strain>
    </source>
</reference>
<evidence type="ECO:0000256" key="1">
    <source>
        <dbReference type="SAM" id="Phobius"/>
    </source>
</evidence>
<evidence type="ECO:0000313" key="2">
    <source>
        <dbReference type="EMBL" id="SDH19935.1"/>
    </source>
</evidence>
<sequence length="188" mass="21336">MYQKDRGSYRNKESLLVEFQHSCLGRVVIAAAILAVIAIFAIITCPSEETMHEEMNDNIRQCIEERDSLAVDWIDDAINNFGYIFTTADTTINTGAMKSFQEHNTLVYHNHLLFSTMHLHNTFQVQGMRCGIGILGIVIPTVNFNDFILKTGTMRKEYNQPIIRNTIADDDYMGETPDLGGVFEYEGD</sequence>
<dbReference type="STRING" id="645274.SAMN04487901_11946"/>
<evidence type="ECO:0000313" key="4">
    <source>
        <dbReference type="Proteomes" id="UP000198779"/>
    </source>
</evidence>
<accession>A0A1G8AFY9</accession>
<dbReference type="EMBL" id="FNCQ01000019">
    <property type="protein sequence ID" value="SDH19935.1"/>
    <property type="molecule type" value="Genomic_DNA"/>
</dbReference>
<keyword evidence="1" id="KW-0812">Transmembrane</keyword>
<dbReference type="AlphaFoldDB" id="A0A1H0IQ10"/>
<evidence type="ECO:0000313" key="5">
    <source>
        <dbReference type="Proteomes" id="UP000199134"/>
    </source>
</evidence>
<dbReference type="OrthoDB" id="1068816at2"/>
<keyword evidence="4" id="KW-1185">Reference proteome</keyword>
<dbReference type="RefSeq" id="WP_091818959.1">
    <property type="nucleotide sequence ID" value="NZ_CP091790.1"/>
</dbReference>
<keyword evidence="1" id="KW-1133">Transmembrane helix</keyword>